<dbReference type="EMBL" id="JDRS01000009">
    <property type="protein sequence ID" value="KDS93200.1"/>
    <property type="molecule type" value="Genomic_DNA"/>
</dbReference>
<gene>
    <name evidence="1" type="ORF">DHOM_07020</name>
</gene>
<organism evidence="1 2">
    <name type="scientific">Dermabacter hominis 1368</name>
    <dbReference type="NCBI Taxonomy" id="1450519"/>
    <lineage>
        <taxon>Bacteria</taxon>
        <taxon>Bacillati</taxon>
        <taxon>Actinomycetota</taxon>
        <taxon>Actinomycetes</taxon>
        <taxon>Micrococcales</taxon>
        <taxon>Dermabacteraceae</taxon>
        <taxon>Dermabacter</taxon>
    </lineage>
</organism>
<protein>
    <recommendedName>
        <fullName evidence="3">Reverse transcriptase domain-containing protein</fullName>
    </recommendedName>
</protein>
<evidence type="ECO:0000313" key="2">
    <source>
        <dbReference type="Proteomes" id="UP000030182"/>
    </source>
</evidence>
<accession>A0ABR4SJ75</accession>
<dbReference type="Proteomes" id="UP000030182">
    <property type="component" value="Unassembled WGS sequence"/>
</dbReference>
<sequence>MLLIAIDIKQCFDNFATHRMGLRESALGVFTRKLFDLLVARELFLHCINIASARGIRNVDSGCRKQFVDLFHRLLKRSLQRVAFTAGRHSRPTPADNAMERLLQARS</sequence>
<comment type="caution">
    <text evidence="1">The sequence shown here is derived from an EMBL/GenBank/DDBJ whole genome shotgun (WGS) entry which is preliminary data.</text>
</comment>
<keyword evidence="2" id="KW-1185">Reference proteome</keyword>
<proteinExistence type="predicted"/>
<evidence type="ECO:0008006" key="3">
    <source>
        <dbReference type="Google" id="ProtNLM"/>
    </source>
</evidence>
<reference evidence="1 2" key="1">
    <citation type="submission" date="2014-01" db="EMBL/GenBank/DDBJ databases">
        <title>Draft genome sequence of the multidrug-resistant clinical isolate Dermabacter hominis 1368.</title>
        <authorList>
            <person name="Albersmeier A."/>
            <person name="Bomholt C."/>
            <person name="Glaub A."/>
            <person name="Ruckert C."/>
            <person name="Soriano F."/>
            <person name="Fernandez-Natal I."/>
            <person name="Tauch A."/>
        </authorList>
    </citation>
    <scope>NUCLEOTIDE SEQUENCE [LARGE SCALE GENOMIC DNA]</scope>
    <source>
        <strain evidence="1 2">1368</strain>
    </source>
</reference>
<evidence type="ECO:0000313" key="1">
    <source>
        <dbReference type="EMBL" id="KDS93200.1"/>
    </source>
</evidence>
<name>A0ABR4SJ75_9MICO</name>